<dbReference type="RefSeq" id="WP_377719080.1">
    <property type="nucleotide sequence ID" value="NZ_JBHSAM010000025.1"/>
</dbReference>
<accession>A0ABV8K331</accession>
<reference evidence="2" key="1">
    <citation type="journal article" date="2019" name="Int. J. Syst. Evol. Microbiol.">
        <title>The Global Catalogue of Microorganisms (GCM) 10K type strain sequencing project: providing services to taxonomists for standard genome sequencing and annotation.</title>
        <authorList>
            <consortium name="The Broad Institute Genomics Platform"/>
            <consortium name="The Broad Institute Genome Sequencing Center for Infectious Disease"/>
            <person name="Wu L."/>
            <person name="Ma J."/>
        </authorList>
    </citation>
    <scope>NUCLEOTIDE SEQUENCE [LARGE SCALE GENOMIC DNA]</scope>
    <source>
        <strain evidence="2">IBRC-M 10987</strain>
    </source>
</reference>
<sequence>MEKLLIIEPLSPIGHRDINQVTIELLKNDYCITYVSKEDYLDEAVLRDINFCGIPAALFEPSGKIKTRLNNLRILDYIAEKVNLEDYNKVLFMSYETVTFSLYARLHFRKLNHIFVLNHMNIDEVVFNRVKRMFFKLIPMQIVHLNYASFITDYVKAEFKKKSGTIRHTLNTYKLKDISCENDRLLDFLNDEYKLIVAPSNNRLDKKLVEKLIELDQSGELEKSKVRLFLKSKDTKYQGNNLQIVNLYLKDSEFNFLVDRANYVFLPYIETEYFYRVSGVFYDCITFNKPIICSQMEFFKSMFDSSGKIGYMYRSIKDLDLFLREGINSTPYSSFLHNMNALKKEYSDENIKSDLMLLFDRM</sequence>
<evidence type="ECO:0000313" key="2">
    <source>
        <dbReference type="Proteomes" id="UP001595715"/>
    </source>
</evidence>
<proteinExistence type="predicted"/>
<comment type="caution">
    <text evidence="1">The sequence shown here is derived from an EMBL/GenBank/DDBJ whole genome shotgun (WGS) entry which is preliminary data.</text>
</comment>
<keyword evidence="2" id="KW-1185">Reference proteome</keyword>
<name>A0ABV8K331_9BACL</name>
<gene>
    <name evidence="1" type="ORF">ACFOZ8_12215</name>
</gene>
<organism evidence="1 2">
    <name type="scientific">Paenibacillus xanthanilyticus</name>
    <dbReference type="NCBI Taxonomy" id="1783531"/>
    <lineage>
        <taxon>Bacteria</taxon>
        <taxon>Bacillati</taxon>
        <taxon>Bacillota</taxon>
        <taxon>Bacilli</taxon>
        <taxon>Bacillales</taxon>
        <taxon>Paenibacillaceae</taxon>
        <taxon>Paenibacillus</taxon>
    </lineage>
</organism>
<protein>
    <submittedName>
        <fullName evidence="1">Uncharacterized protein</fullName>
    </submittedName>
</protein>
<evidence type="ECO:0000313" key="1">
    <source>
        <dbReference type="EMBL" id="MFC4100412.1"/>
    </source>
</evidence>
<dbReference type="Proteomes" id="UP001595715">
    <property type="component" value="Unassembled WGS sequence"/>
</dbReference>
<dbReference type="EMBL" id="JBHSAM010000025">
    <property type="protein sequence ID" value="MFC4100412.1"/>
    <property type="molecule type" value="Genomic_DNA"/>
</dbReference>